<organism evidence="4 5">
    <name type="scientific">Canna indica</name>
    <name type="common">Indian-shot</name>
    <dbReference type="NCBI Taxonomy" id="4628"/>
    <lineage>
        <taxon>Eukaryota</taxon>
        <taxon>Viridiplantae</taxon>
        <taxon>Streptophyta</taxon>
        <taxon>Embryophyta</taxon>
        <taxon>Tracheophyta</taxon>
        <taxon>Spermatophyta</taxon>
        <taxon>Magnoliopsida</taxon>
        <taxon>Liliopsida</taxon>
        <taxon>Zingiberales</taxon>
        <taxon>Cannaceae</taxon>
        <taxon>Canna</taxon>
    </lineage>
</organism>
<dbReference type="AlphaFoldDB" id="A0AAQ3JRH2"/>
<feature type="compositionally biased region" description="Low complexity" evidence="2">
    <location>
        <begin position="1"/>
        <end position="13"/>
    </location>
</feature>
<feature type="region of interest" description="Disordered" evidence="2">
    <location>
        <begin position="1"/>
        <end position="35"/>
    </location>
</feature>
<dbReference type="InterPro" id="IPR010255">
    <property type="entry name" value="Haem_peroxidase_sf"/>
</dbReference>
<keyword evidence="4" id="KW-0575">Peroxidase</keyword>
<evidence type="ECO:0000259" key="3">
    <source>
        <dbReference type="PROSITE" id="PS50873"/>
    </source>
</evidence>
<evidence type="ECO:0000256" key="2">
    <source>
        <dbReference type="SAM" id="MobiDB-lite"/>
    </source>
</evidence>
<sequence length="106" mass="11320">MAGGVEVDAGAEGDSPREQLPRASPPTPEASPTAEVQHMHIPFPAIKVTAIRELFNNGSQDSLVRQYSTNASSFSSNFAVAMVKMGSISTLTGSRGQMRLNRMKVN</sequence>
<dbReference type="EMBL" id="CP136890">
    <property type="protein sequence ID" value="WOK93884.1"/>
    <property type="molecule type" value="Genomic_DNA"/>
</dbReference>
<reference evidence="4 5" key="1">
    <citation type="submission" date="2023-10" db="EMBL/GenBank/DDBJ databases">
        <title>Chromosome-scale genome assembly provides insights into flower coloration mechanisms of Canna indica.</title>
        <authorList>
            <person name="Li C."/>
        </authorList>
    </citation>
    <scope>NUCLEOTIDE SEQUENCE [LARGE SCALE GENOMIC DNA]</scope>
    <source>
        <tissue evidence="4">Flower</tissue>
    </source>
</reference>
<evidence type="ECO:0000256" key="1">
    <source>
        <dbReference type="ARBA" id="ARBA00022837"/>
    </source>
</evidence>
<feature type="domain" description="Plant heme peroxidase family profile" evidence="3">
    <location>
        <begin position="52"/>
        <end position="106"/>
    </location>
</feature>
<evidence type="ECO:0000313" key="5">
    <source>
        <dbReference type="Proteomes" id="UP001327560"/>
    </source>
</evidence>
<protein>
    <submittedName>
        <fullName evidence="4">Peroxidase P7-like isoform X1</fullName>
    </submittedName>
</protein>
<proteinExistence type="predicted"/>
<dbReference type="GO" id="GO:0020037">
    <property type="term" value="F:heme binding"/>
    <property type="evidence" value="ECO:0007669"/>
    <property type="project" value="InterPro"/>
</dbReference>
<keyword evidence="1" id="KW-0106">Calcium</keyword>
<dbReference type="PROSITE" id="PS50873">
    <property type="entry name" value="PEROXIDASE_4"/>
    <property type="match status" value="1"/>
</dbReference>
<evidence type="ECO:0000313" key="4">
    <source>
        <dbReference type="EMBL" id="WOK93884.1"/>
    </source>
</evidence>
<keyword evidence="5" id="KW-1185">Reference proteome</keyword>
<name>A0AAQ3JRH2_9LILI</name>
<dbReference type="GO" id="GO:0006979">
    <property type="term" value="P:response to oxidative stress"/>
    <property type="evidence" value="ECO:0007669"/>
    <property type="project" value="InterPro"/>
</dbReference>
<dbReference type="Gene3D" id="1.10.420.10">
    <property type="entry name" value="Peroxidase, domain 2"/>
    <property type="match status" value="1"/>
</dbReference>
<dbReference type="InterPro" id="IPR002016">
    <property type="entry name" value="Haem_peroxidase"/>
</dbReference>
<dbReference type="SUPFAM" id="SSF48113">
    <property type="entry name" value="Heme-dependent peroxidases"/>
    <property type="match status" value="1"/>
</dbReference>
<dbReference type="GO" id="GO:0004601">
    <property type="term" value="F:peroxidase activity"/>
    <property type="evidence" value="ECO:0007669"/>
    <property type="project" value="UniProtKB-KW"/>
</dbReference>
<gene>
    <name evidence="4" type="ORF">Cni_G02585</name>
</gene>
<accession>A0AAQ3JRH2</accession>
<keyword evidence="4" id="KW-0560">Oxidoreductase</keyword>
<dbReference type="Proteomes" id="UP001327560">
    <property type="component" value="Chromosome 1"/>
</dbReference>